<dbReference type="Proteomes" id="UP000253915">
    <property type="component" value="Unassembled WGS sequence"/>
</dbReference>
<reference evidence="7 10" key="1">
    <citation type="journal article" date="2005" name="Appl. Environ. Microbiol.">
        <title>Intestinal bacterial communities that produce active estrogen-like compounds enterodiol and enterolactone in humans.</title>
        <authorList>
            <person name="Clavel T."/>
            <person name="Henderson G."/>
            <person name="Alpert C.A."/>
            <person name="Philippe C."/>
            <person name="Rigottier-Gois L."/>
            <person name="Dore J."/>
            <person name="Blaut M."/>
        </authorList>
    </citation>
    <scope>NUCLEOTIDE SEQUENCE [LARGE SCALE GENOMIC DNA]</scope>
    <source>
        <strain evidence="7 10">SECO-MT75m2</strain>
    </source>
</reference>
<evidence type="ECO:0000256" key="2">
    <source>
        <dbReference type="ARBA" id="ARBA00023125"/>
    </source>
</evidence>
<dbReference type="SUPFAM" id="SSF46689">
    <property type="entry name" value="Homeodomain-like"/>
    <property type="match status" value="2"/>
</dbReference>
<evidence type="ECO:0000256" key="1">
    <source>
        <dbReference type="ARBA" id="ARBA00023015"/>
    </source>
</evidence>
<evidence type="ECO:0000259" key="4">
    <source>
        <dbReference type="PROSITE" id="PS01124"/>
    </source>
</evidence>
<gene>
    <name evidence="6" type="ORF">C1853_01405</name>
    <name evidence="5" type="ORF">C1872_03785</name>
    <name evidence="7" type="ORF">FIC87_03735</name>
</gene>
<dbReference type="EMBL" id="PPUQ01000001">
    <property type="protein sequence ID" value="RDC41735.1"/>
    <property type="molecule type" value="Genomic_DNA"/>
</dbReference>
<organism evidence="7 10">
    <name type="scientific">Eggerthella lenta</name>
    <name type="common">Eubacterium lentum</name>
    <dbReference type="NCBI Taxonomy" id="84112"/>
    <lineage>
        <taxon>Bacteria</taxon>
        <taxon>Bacillati</taxon>
        <taxon>Actinomycetota</taxon>
        <taxon>Coriobacteriia</taxon>
        <taxon>Eggerthellales</taxon>
        <taxon>Eggerthellaceae</taxon>
        <taxon>Eggerthella</taxon>
    </lineage>
</organism>
<dbReference type="PANTHER" id="PTHR47893">
    <property type="entry name" value="REGULATORY PROTEIN PCHR"/>
    <property type="match status" value="1"/>
</dbReference>
<proteinExistence type="predicted"/>
<dbReference type="PROSITE" id="PS00041">
    <property type="entry name" value="HTH_ARAC_FAMILY_1"/>
    <property type="match status" value="1"/>
</dbReference>
<evidence type="ECO:0000313" key="5">
    <source>
        <dbReference type="EMBL" id="RDB80695.1"/>
    </source>
</evidence>
<feature type="domain" description="HTH araC/xylS-type" evidence="4">
    <location>
        <begin position="281"/>
        <end position="379"/>
    </location>
</feature>
<evidence type="ECO:0000256" key="3">
    <source>
        <dbReference type="ARBA" id="ARBA00023163"/>
    </source>
</evidence>
<dbReference type="EMBL" id="PPTX01000004">
    <property type="protein sequence ID" value="RDB80695.1"/>
    <property type="molecule type" value="Genomic_DNA"/>
</dbReference>
<reference evidence="8 9" key="2">
    <citation type="journal article" date="2018" name="Elife">
        <title>Discovery and characterization of a prevalent human gut bacterial enzyme sufficient for the inactivation of a family of plant toxins.</title>
        <authorList>
            <person name="Koppel N."/>
            <person name="Bisanz J.E."/>
            <person name="Pandelia M.E."/>
            <person name="Turnbaugh P.J."/>
            <person name="Balskus E.P."/>
        </authorList>
    </citation>
    <scope>NUCLEOTIDE SEQUENCE [LARGE SCALE GENOMIC DNA]</scope>
    <source>
        <strain evidence="6 9">16A</strain>
        <strain evidence="5 8">MR1 #12</strain>
    </source>
</reference>
<dbReference type="InterPro" id="IPR018062">
    <property type="entry name" value="HTH_AraC-typ_CS"/>
</dbReference>
<dbReference type="RefSeq" id="WP_009304423.1">
    <property type="nucleotide sequence ID" value="NZ_AP025575.1"/>
</dbReference>
<name>A0A369N8N6_EGGLN</name>
<keyword evidence="2" id="KW-0238">DNA-binding</keyword>
<dbReference type="InterPro" id="IPR009057">
    <property type="entry name" value="Homeodomain-like_sf"/>
</dbReference>
<evidence type="ECO:0000313" key="10">
    <source>
        <dbReference type="Proteomes" id="UP000312594"/>
    </source>
</evidence>
<evidence type="ECO:0000313" key="7">
    <source>
        <dbReference type="EMBL" id="TNU93891.1"/>
    </source>
</evidence>
<dbReference type="Proteomes" id="UP000312594">
    <property type="component" value="Unassembled WGS sequence"/>
</dbReference>
<dbReference type="PANTHER" id="PTHR47893:SF1">
    <property type="entry name" value="REGULATORY PROTEIN PCHR"/>
    <property type="match status" value="1"/>
</dbReference>
<dbReference type="GO" id="GO:0003700">
    <property type="term" value="F:DNA-binding transcription factor activity"/>
    <property type="evidence" value="ECO:0007669"/>
    <property type="project" value="InterPro"/>
</dbReference>
<dbReference type="Pfam" id="PF12833">
    <property type="entry name" value="HTH_18"/>
    <property type="match status" value="1"/>
</dbReference>
<sequence>MSDRDDSAEILDDDAEMRCAAAGSGSRALVESNLIGVGGDPAARSRAAYLAQRTSLADGLGSNGPFTVHDIYETQIASMHGVRVEAAERGRVGMLWEIDERYGQGTYWYYPLGDDLSVAIFDLQFNREVGFTCQTPDLFCFGSYGRNMVPYFGITDDPADRTLLGYAWKSQPYGQVTKADERLDVTSICMLPKGLQRLSLACHCDPLVLSRAIASLDGMQDVPGLNMVFDEMKRARPSSITAPAYYEAKVTEAAAMLLDWSLANARGAASAIRAADRSALNLTRAHIREHLDRAVPSSELCRIACMSASKLTRLFKQAEGMTPQEYARTLRMERACELLGDTDLSMAEIAARLGFARQGSFSEAFKERFGATPQEFRALRAARRSAR</sequence>
<keyword evidence="1" id="KW-0805">Transcription regulation</keyword>
<evidence type="ECO:0000313" key="6">
    <source>
        <dbReference type="EMBL" id="RDC41735.1"/>
    </source>
</evidence>
<dbReference type="InterPro" id="IPR020449">
    <property type="entry name" value="Tscrpt_reg_AraC-type_HTH"/>
</dbReference>
<dbReference type="AlphaFoldDB" id="A0A369N8N6"/>
<dbReference type="InterPro" id="IPR018060">
    <property type="entry name" value="HTH_AraC"/>
</dbReference>
<evidence type="ECO:0000313" key="9">
    <source>
        <dbReference type="Proteomes" id="UP000253915"/>
    </source>
</evidence>
<dbReference type="PRINTS" id="PR00032">
    <property type="entry name" value="HTHARAC"/>
</dbReference>
<accession>A0A369N8N6</accession>
<dbReference type="GO" id="GO:0043565">
    <property type="term" value="F:sequence-specific DNA binding"/>
    <property type="evidence" value="ECO:0007669"/>
    <property type="project" value="InterPro"/>
</dbReference>
<protein>
    <submittedName>
        <fullName evidence="5">AraC family transcriptional regulator</fullName>
    </submittedName>
    <submittedName>
        <fullName evidence="7">Helix-turn-helix transcriptional regulator</fullName>
    </submittedName>
</protein>
<evidence type="ECO:0000313" key="8">
    <source>
        <dbReference type="Proteomes" id="UP000253752"/>
    </source>
</evidence>
<dbReference type="EMBL" id="VEVP01000006">
    <property type="protein sequence ID" value="TNU93891.1"/>
    <property type="molecule type" value="Genomic_DNA"/>
</dbReference>
<dbReference type="Gene3D" id="1.10.10.60">
    <property type="entry name" value="Homeodomain-like"/>
    <property type="match status" value="2"/>
</dbReference>
<dbReference type="Proteomes" id="UP000253752">
    <property type="component" value="Unassembled WGS sequence"/>
</dbReference>
<dbReference type="InterPro" id="IPR053142">
    <property type="entry name" value="PchR_regulatory_protein"/>
</dbReference>
<reference evidence="7" key="3">
    <citation type="submission" date="2019-06" db="EMBL/GenBank/DDBJ databases">
        <authorList>
            <person name="Bisanz J.E."/>
            <person name="Turnbaugh P.J."/>
        </authorList>
    </citation>
    <scope>NUCLEOTIDE SEQUENCE</scope>
    <source>
        <strain evidence="7">SECO-MT75m2</strain>
    </source>
</reference>
<keyword evidence="3" id="KW-0804">Transcription</keyword>
<dbReference type="PROSITE" id="PS01124">
    <property type="entry name" value="HTH_ARAC_FAMILY_2"/>
    <property type="match status" value="1"/>
</dbReference>
<dbReference type="SMART" id="SM00342">
    <property type="entry name" value="HTH_ARAC"/>
    <property type="match status" value="1"/>
</dbReference>
<dbReference type="GeneID" id="69510858"/>
<comment type="caution">
    <text evidence="7">The sequence shown here is derived from an EMBL/GenBank/DDBJ whole genome shotgun (WGS) entry which is preliminary data.</text>
</comment>